<evidence type="ECO:0000256" key="1">
    <source>
        <dbReference type="ARBA" id="ARBA00004173"/>
    </source>
</evidence>
<reference evidence="7" key="1">
    <citation type="submission" date="2022-01" db="EMBL/GenBank/DDBJ databases">
        <authorList>
            <person name="King R."/>
        </authorList>
    </citation>
    <scope>NUCLEOTIDE SEQUENCE</scope>
</reference>
<evidence type="ECO:0000313" key="7">
    <source>
        <dbReference type="EMBL" id="CAH1175851.1"/>
    </source>
</evidence>
<dbReference type="SUPFAM" id="SSF53474">
    <property type="entry name" value="alpha/beta-Hydrolases"/>
    <property type="match status" value="1"/>
</dbReference>
<dbReference type="InterPro" id="IPR052374">
    <property type="entry name" value="SERAC1"/>
</dbReference>
<dbReference type="GO" id="GO:0005783">
    <property type="term" value="C:endoplasmic reticulum"/>
    <property type="evidence" value="ECO:0007669"/>
    <property type="project" value="UniProtKB-SubCell"/>
</dbReference>
<name>A0A9P0GQ63_PHACE</name>
<gene>
    <name evidence="7" type="ORF">PHAECO_LOCUS11288</name>
</gene>
<dbReference type="EMBL" id="OU896713">
    <property type="protein sequence ID" value="CAH1175851.1"/>
    <property type="molecule type" value="Genomic_DNA"/>
</dbReference>
<sequence length="366" mass="42646">MTSNAVNPHLTKFKRHVLFLISTIIAIINSRIDYLKIKFAVLLTTMEVISSTWTRFKQNIEEQRYEIPDKVVGSTVYNEPEKVLVDVIFIHGLDGAMNSSWRQGTWDEDEHQKNIFSDLWKKSRRKKTRKNIEVNNISGCWPIDWIPQDCQGARVISLDYITGWLWCPPFIKEREGNNLITRSDEMIQELIKLGVGKRPIVWVGHSKGGLYIKQIIVNAWESRIKEVERIFRQSRTIAWYGVPHRGSSLSHYTLPLLRRSVPLSETERNCDFLQNLHRTFLQIIEKENVEIEISSFIETKCTLVMPFVYWQVIPIESAEPNIGRKYLVPVDHVDICKPRGKNCYLYVGLSESIKKLAGQKELYQNV</sequence>
<dbReference type="OrthoDB" id="5086500at2759"/>
<dbReference type="GO" id="GO:0016020">
    <property type="term" value="C:membrane"/>
    <property type="evidence" value="ECO:0007669"/>
    <property type="project" value="UniProtKB-SubCell"/>
</dbReference>
<evidence type="ECO:0000256" key="5">
    <source>
        <dbReference type="ARBA" id="ARBA00023128"/>
    </source>
</evidence>
<evidence type="ECO:0000256" key="3">
    <source>
        <dbReference type="ARBA" id="ARBA00004370"/>
    </source>
</evidence>
<evidence type="ECO:0000256" key="2">
    <source>
        <dbReference type="ARBA" id="ARBA00004240"/>
    </source>
</evidence>
<reference evidence="7" key="2">
    <citation type="submission" date="2022-10" db="EMBL/GenBank/DDBJ databases">
        <authorList>
            <consortium name="ENA_rothamsted_submissions"/>
            <consortium name="culmorum"/>
            <person name="King R."/>
        </authorList>
    </citation>
    <scope>NUCLEOTIDE SEQUENCE</scope>
</reference>
<accession>A0A9P0GQ63</accession>
<dbReference type="PANTHER" id="PTHR48182">
    <property type="entry name" value="PROTEIN SERAC1"/>
    <property type="match status" value="1"/>
</dbReference>
<dbReference type="Proteomes" id="UP001153737">
    <property type="component" value="Chromosome 7"/>
</dbReference>
<organism evidence="7 8">
    <name type="scientific">Phaedon cochleariae</name>
    <name type="common">Mustard beetle</name>
    <dbReference type="NCBI Taxonomy" id="80249"/>
    <lineage>
        <taxon>Eukaryota</taxon>
        <taxon>Metazoa</taxon>
        <taxon>Ecdysozoa</taxon>
        <taxon>Arthropoda</taxon>
        <taxon>Hexapoda</taxon>
        <taxon>Insecta</taxon>
        <taxon>Pterygota</taxon>
        <taxon>Neoptera</taxon>
        <taxon>Endopterygota</taxon>
        <taxon>Coleoptera</taxon>
        <taxon>Polyphaga</taxon>
        <taxon>Cucujiformia</taxon>
        <taxon>Chrysomeloidea</taxon>
        <taxon>Chrysomelidae</taxon>
        <taxon>Chrysomelinae</taxon>
        <taxon>Chrysomelini</taxon>
        <taxon>Phaedon</taxon>
    </lineage>
</organism>
<dbReference type="PANTHER" id="PTHR48182:SF2">
    <property type="entry name" value="PROTEIN SERAC1"/>
    <property type="match status" value="1"/>
</dbReference>
<dbReference type="InterPro" id="IPR029058">
    <property type="entry name" value="AB_hydrolase_fold"/>
</dbReference>
<evidence type="ECO:0000256" key="6">
    <source>
        <dbReference type="ARBA" id="ARBA00023136"/>
    </source>
</evidence>
<keyword evidence="4" id="KW-0256">Endoplasmic reticulum</keyword>
<evidence type="ECO:0000256" key="4">
    <source>
        <dbReference type="ARBA" id="ARBA00022824"/>
    </source>
</evidence>
<dbReference type="Gene3D" id="3.40.50.1820">
    <property type="entry name" value="alpha/beta hydrolase"/>
    <property type="match status" value="1"/>
</dbReference>
<keyword evidence="6" id="KW-0472">Membrane</keyword>
<keyword evidence="8" id="KW-1185">Reference proteome</keyword>
<proteinExistence type="predicted"/>
<protein>
    <recommendedName>
        <fullName evidence="9">Protein SERAC1</fullName>
    </recommendedName>
</protein>
<evidence type="ECO:0000313" key="8">
    <source>
        <dbReference type="Proteomes" id="UP001153737"/>
    </source>
</evidence>
<comment type="subcellular location">
    <subcellularLocation>
        <location evidence="2">Endoplasmic reticulum</location>
    </subcellularLocation>
    <subcellularLocation>
        <location evidence="3">Membrane</location>
    </subcellularLocation>
    <subcellularLocation>
        <location evidence="1">Mitochondrion</location>
    </subcellularLocation>
</comment>
<dbReference type="AlphaFoldDB" id="A0A9P0GQ63"/>
<dbReference type="GO" id="GO:0005739">
    <property type="term" value="C:mitochondrion"/>
    <property type="evidence" value="ECO:0007669"/>
    <property type="project" value="UniProtKB-SubCell"/>
</dbReference>
<evidence type="ECO:0008006" key="9">
    <source>
        <dbReference type="Google" id="ProtNLM"/>
    </source>
</evidence>
<keyword evidence="5" id="KW-0496">Mitochondrion</keyword>